<feature type="compositionally biased region" description="Polar residues" evidence="1">
    <location>
        <begin position="48"/>
        <end position="57"/>
    </location>
</feature>
<feature type="compositionally biased region" description="Pro residues" evidence="1">
    <location>
        <begin position="14"/>
        <end position="24"/>
    </location>
</feature>
<protein>
    <recommendedName>
        <fullName evidence="4">Actin-like ATPase domain-containing protein</fullName>
    </recommendedName>
</protein>
<reference evidence="2 3" key="1">
    <citation type="submission" date="2016-10" db="EMBL/GenBank/DDBJ databases">
        <title>Draft genome sequence of Coniochaeta ligniaria NRRL30616, a lignocellulolytic fungus for bioabatement of inhibitors in plant biomass hydrolysates.</title>
        <authorList>
            <consortium name="DOE Joint Genome Institute"/>
            <person name="Jimenez D.J."/>
            <person name="Hector R.E."/>
            <person name="Riley R."/>
            <person name="Sun H."/>
            <person name="Grigoriev I.V."/>
            <person name="Van Elsas J.D."/>
            <person name="Nichols N.N."/>
        </authorList>
    </citation>
    <scope>NUCLEOTIDE SEQUENCE [LARGE SCALE GENOMIC DNA]</scope>
    <source>
        <strain evidence="2 3">NRRL 30616</strain>
    </source>
</reference>
<evidence type="ECO:0008006" key="4">
    <source>
        <dbReference type="Google" id="ProtNLM"/>
    </source>
</evidence>
<evidence type="ECO:0000256" key="1">
    <source>
        <dbReference type="SAM" id="MobiDB-lite"/>
    </source>
</evidence>
<dbReference type="AlphaFoldDB" id="A0A1J7JCZ1"/>
<feature type="compositionally biased region" description="Pro residues" evidence="1">
    <location>
        <begin position="60"/>
        <end position="69"/>
    </location>
</feature>
<feature type="region of interest" description="Disordered" evidence="1">
    <location>
        <begin position="1"/>
        <end position="81"/>
    </location>
</feature>
<dbReference type="Gene3D" id="3.90.640.10">
    <property type="entry name" value="Actin, Chain A, domain 4"/>
    <property type="match status" value="1"/>
</dbReference>
<dbReference type="CDD" id="cd10170">
    <property type="entry name" value="ASKHA_NBD_HSP70"/>
    <property type="match status" value="1"/>
</dbReference>
<organism evidence="2 3">
    <name type="scientific">Coniochaeta ligniaria NRRL 30616</name>
    <dbReference type="NCBI Taxonomy" id="1408157"/>
    <lineage>
        <taxon>Eukaryota</taxon>
        <taxon>Fungi</taxon>
        <taxon>Dikarya</taxon>
        <taxon>Ascomycota</taxon>
        <taxon>Pezizomycotina</taxon>
        <taxon>Sordariomycetes</taxon>
        <taxon>Sordariomycetidae</taxon>
        <taxon>Coniochaetales</taxon>
        <taxon>Coniochaetaceae</taxon>
        <taxon>Coniochaeta</taxon>
    </lineage>
</organism>
<gene>
    <name evidence="2" type="ORF">CONLIGDRAFT_633956</name>
</gene>
<dbReference type="OrthoDB" id="2963168at2759"/>
<dbReference type="PANTHER" id="PTHR14187">
    <property type="entry name" value="ALPHA KINASE/ELONGATION FACTOR 2 KINASE"/>
    <property type="match status" value="1"/>
</dbReference>
<feature type="compositionally biased region" description="Low complexity" evidence="1">
    <location>
        <begin position="70"/>
        <end position="81"/>
    </location>
</feature>
<dbReference type="Proteomes" id="UP000182658">
    <property type="component" value="Unassembled WGS sequence"/>
</dbReference>
<dbReference type="InParanoid" id="A0A1J7JCZ1"/>
<sequence>MASSSTTYSAPGSFPLPTPPPYQPPTSLRASPTSTSRAASASGSQTRPSVFTPTSGNFIPPRPRIPSAPAPSATPSTSTTTTTTIAPIAPIAPVAPVVPNGQQAATGGEARLVIALDYGTTYTGVAYVQVTGRETLDLDNVRVVTRWAKEETLKVPSRYSYSPSPKGCTQWGHDIDDNSRIMAWTKLELEQTKNRTQELGILCEIFYGVALMDFNEEAIINNDIPRHLAKEAEDIVRDYLDEIAETTSEDIISSLGHHVPDRIPVDLIVTHPAKWSESAMNSTYRAVASTFNTSRFPKLRSISFVSEPEACAHFTLRAAQNKDRGRLKRNDCFVVVDAGGGTVDLASFQVTSVDSSTGQFKLAPVGYITGDKCGATFIDKSFEDFLEQRLGKEDWKKLKKEGSRDAGAGGHTLMNDKMRQLHKQFEAIKHEFKGDSALAKTITLPTGIGTTDNEAMGIVNGTIRITADDLKQMFKASVDRTLILVAGQITQIELTKRRVRNIFLSGGFASSEYLYRRMVQFGQTRHINVERGGDCWTAVAKGAVLKGLGICSEKPLPVKGCPRHYGIKTRTHFAPYQHKPSETEMDPEGVQWATDQIRWLIQKGDVVHPGKPTEATYECHWSMKASAYSSGRGRNRDSGFTPASEVTRDVVFVASAKDEVPTRYAEIEKGVDQVVSLRCDLTEVPESMTATYQNKQSGKYMKFWVTVTVSVSDKVRIKISSGGKELASTDLPL</sequence>
<dbReference type="Gene3D" id="3.30.420.40">
    <property type="match status" value="2"/>
</dbReference>
<evidence type="ECO:0000313" key="3">
    <source>
        <dbReference type="Proteomes" id="UP000182658"/>
    </source>
</evidence>
<feature type="compositionally biased region" description="Polar residues" evidence="1">
    <location>
        <begin position="1"/>
        <end position="10"/>
    </location>
</feature>
<name>A0A1J7JCZ1_9PEZI</name>
<dbReference type="STRING" id="1408157.A0A1J7JCZ1"/>
<feature type="compositionally biased region" description="Low complexity" evidence="1">
    <location>
        <begin position="25"/>
        <end position="47"/>
    </location>
</feature>
<dbReference type="SUPFAM" id="SSF53067">
    <property type="entry name" value="Actin-like ATPase domain"/>
    <property type="match status" value="2"/>
</dbReference>
<keyword evidence="3" id="KW-1185">Reference proteome</keyword>
<accession>A0A1J7JCZ1</accession>
<dbReference type="PANTHER" id="PTHR14187:SF82">
    <property type="entry name" value="FAMILY CHAPERONE, PUTATIVE (AFU_ORTHOLOGUE AFUA_7G08575)-RELATED"/>
    <property type="match status" value="1"/>
</dbReference>
<dbReference type="EMBL" id="KV875099">
    <property type="protein sequence ID" value="OIW27592.1"/>
    <property type="molecule type" value="Genomic_DNA"/>
</dbReference>
<evidence type="ECO:0000313" key="2">
    <source>
        <dbReference type="EMBL" id="OIW27592.1"/>
    </source>
</evidence>
<dbReference type="InterPro" id="IPR043129">
    <property type="entry name" value="ATPase_NBD"/>
</dbReference>
<proteinExistence type="predicted"/>